<dbReference type="WBParaSite" id="PDA_v2.g30103.t1">
    <property type="protein sequence ID" value="PDA_v2.g30103.t1"/>
    <property type="gene ID" value="PDA_v2.g30103"/>
</dbReference>
<evidence type="ECO:0000313" key="1">
    <source>
        <dbReference type="Proteomes" id="UP000887578"/>
    </source>
</evidence>
<protein>
    <submittedName>
        <fullName evidence="2">Uncharacterized protein</fullName>
    </submittedName>
</protein>
<keyword evidence="1" id="KW-1185">Reference proteome</keyword>
<dbReference type="Gene3D" id="3.30.30.30">
    <property type="match status" value="1"/>
</dbReference>
<organism evidence="1 2">
    <name type="scientific">Panagrolaimus davidi</name>
    <dbReference type="NCBI Taxonomy" id="227884"/>
    <lineage>
        <taxon>Eukaryota</taxon>
        <taxon>Metazoa</taxon>
        <taxon>Ecdysozoa</taxon>
        <taxon>Nematoda</taxon>
        <taxon>Chromadorea</taxon>
        <taxon>Rhabditida</taxon>
        <taxon>Tylenchina</taxon>
        <taxon>Panagrolaimomorpha</taxon>
        <taxon>Panagrolaimoidea</taxon>
        <taxon>Panagrolaimidae</taxon>
        <taxon>Panagrolaimus</taxon>
    </lineage>
</organism>
<reference evidence="2" key="1">
    <citation type="submission" date="2022-11" db="UniProtKB">
        <authorList>
            <consortium name="WormBaseParasite"/>
        </authorList>
    </citation>
    <scope>IDENTIFICATION</scope>
</reference>
<dbReference type="InterPro" id="IPR043129">
    <property type="entry name" value="ATPase_NBD"/>
</dbReference>
<name>A0A914QE95_9BILA</name>
<proteinExistence type="predicted"/>
<accession>A0A914QE95</accession>
<dbReference type="Proteomes" id="UP000887578">
    <property type="component" value="Unplaced"/>
</dbReference>
<dbReference type="Gene3D" id="3.30.420.40">
    <property type="match status" value="1"/>
</dbReference>
<evidence type="ECO:0000313" key="2">
    <source>
        <dbReference type="WBParaSite" id="PDA_v2.g30103.t1"/>
    </source>
</evidence>
<dbReference type="AlphaFoldDB" id="A0A914QE95"/>
<dbReference type="SUPFAM" id="SSF53067">
    <property type="entry name" value="Actin-like ATPase domain"/>
    <property type="match status" value="1"/>
</dbReference>
<sequence length="494" mass="57177">MSLNRHLIIYVYCNSDFCQATSYNLRNFEIKCHPLSSKVSDLRFFDEIQATFNLNNIRAFALNVDCNDFSSFAENYKLLTRCRNFCQKYDVFFYLSNSVFLDAVSALTQTETMIKEGEKISIIVLISANNEPSYITLIREKNSYKIFEWGYPEAQSFTLEWKDEIIVKYKPAKVIVMYQKHLVIPEYVEAMKNFLQFHYPTFQPIFVNSENYSKISSIMVDKILHVMGEKINEYDVECLCMRKYQICIGRKPLFETTFTDSLSGAAAIDNPFELIEEIKMSTFKSKTIVVTLKLDINSFYDFKVEPFDENILAENLSKMNIIDKSAIVPDKVQMVFDKNYFSVSFCANGKEHKLNDADGLNKTPIYIEFTEEKPIIGKCALEIFNEKPNFVVFDLIKLCSISSSEVFNPKWGFRLSKENGDILVTMQTKDGEKQSTPEFLLAFFLKNGIHRIKEETGKKMKEIEIAFDGFIPNETLKKNFVEAGKLLKTDIVFA</sequence>